<proteinExistence type="predicted"/>
<name>A0A5N6M0A3_9ASTR</name>
<dbReference type="EMBL" id="SZYD01000017">
    <property type="protein sequence ID" value="KAD3067006.1"/>
    <property type="molecule type" value="Genomic_DNA"/>
</dbReference>
<sequence length="135" mass="15296">MKSLEPNQNHSWATWAEETGLKVGRMTRPGSSIHPPMDLITWEWPTIGCGQRWASSFWRMSLRPKEANANGQGVRTHSTGPPGYPIRPPAIRRSGGLGRPWCSYGGPHLDLWWFKMQMSKEMARSRVVQAVQRNG</sequence>
<evidence type="ECO:0000313" key="2">
    <source>
        <dbReference type="EMBL" id="KAD3067006.1"/>
    </source>
</evidence>
<protein>
    <submittedName>
        <fullName evidence="2">Uncharacterized protein</fullName>
    </submittedName>
</protein>
<evidence type="ECO:0000256" key="1">
    <source>
        <dbReference type="SAM" id="MobiDB-lite"/>
    </source>
</evidence>
<gene>
    <name evidence="2" type="ORF">E3N88_34886</name>
</gene>
<reference evidence="2 3" key="1">
    <citation type="submission" date="2019-05" db="EMBL/GenBank/DDBJ databases">
        <title>Mikania micrantha, genome provides insights into the molecular mechanism of rapid growth.</title>
        <authorList>
            <person name="Liu B."/>
        </authorList>
    </citation>
    <scope>NUCLEOTIDE SEQUENCE [LARGE SCALE GENOMIC DNA]</scope>
    <source>
        <strain evidence="2">NLD-2019</strain>
        <tissue evidence="2">Leaf</tissue>
    </source>
</reference>
<dbReference type="AlphaFoldDB" id="A0A5N6M0A3"/>
<evidence type="ECO:0000313" key="3">
    <source>
        <dbReference type="Proteomes" id="UP000326396"/>
    </source>
</evidence>
<feature type="region of interest" description="Disordered" evidence="1">
    <location>
        <begin position="67"/>
        <end position="90"/>
    </location>
</feature>
<organism evidence="2 3">
    <name type="scientific">Mikania micrantha</name>
    <name type="common">bitter vine</name>
    <dbReference type="NCBI Taxonomy" id="192012"/>
    <lineage>
        <taxon>Eukaryota</taxon>
        <taxon>Viridiplantae</taxon>
        <taxon>Streptophyta</taxon>
        <taxon>Embryophyta</taxon>
        <taxon>Tracheophyta</taxon>
        <taxon>Spermatophyta</taxon>
        <taxon>Magnoliopsida</taxon>
        <taxon>eudicotyledons</taxon>
        <taxon>Gunneridae</taxon>
        <taxon>Pentapetalae</taxon>
        <taxon>asterids</taxon>
        <taxon>campanulids</taxon>
        <taxon>Asterales</taxon>
        <taxon>Asteraceae</taxon>
        <taxon>Asteroideae</taxon>
        <taxon>Heliantheae alliance</taxon>
        <taxon>Eupatorieae</taxon>
        <taxon>Mikania</taxon>
    </lineage>
</organism>
<dbReference type="Proteomes" id="UP000326396">
    <property type="component" value="Linkage Group LG7"/>
</dbReference>
<feature type="compositionally biased region" description="Polar residues" evidence="1">
    <location>
        <begin position="69"/>
        <end position="79"/>
    </location>
</feature>
<keyword evidence="3" id="KW-1185">Reference proteome</keyword>
<accession>A0A5N6M0A3</accession>
<comment type="caution">
    <text evidence="2">The sequence shown here is derived from an EMBL/GenBank/DDBJ whole genome shotgun (WGS) entry which is preliminary data.</text>
</comment>